<dbReference type="EMBL" id="JPXX01000021">
    <property type="protein sequence ID" value="KGQ36954.1"/>
    <property type="molecule type" value="Genomic_DNA"/>
</dbReference>
<evidence type="ECO:0000313" key="1">
    <source>
        <dbReference type="EMBL" id="KGQ36954.1"/>
    </source>
</evidence>
<sequence>MRHFANTQLADLVGKEPTYQATPGKQEIPPQVAKFVDRLFARLKAIFPAWQAAFDGEEGYQEAKRLWLEALVNNGVTTAAQFKCGIAQAERSGSPFFPSAGQFIAWCKTDDYAALGLPTVEELQYRLNKFRAFGGFAEIDRFEFISDAEYWLITEIANKSIQKSYSEAEELKAMKEALDKMAKRLEKGEVLPKPTRSLPEKVEYLDPEKVKQGWANLKALVARG</sequence>
<dbReference type="RefSeq" id="WP_039173573.1">
    <property type="nucleotide sequence ID" value="NZ_JPXX01000021.1"/>
</dbReference>
<dbReference type="Proteomes" id="UP000030539">
    <property type="component" value="Unassembled WGS sequence"/>
</dbReference>
<dbReference type="AlphaFoldDB" id="A0A0A2YHW9"/>
<comment type="caution">
    <text evidence="1">The sequence shown here is derived from an EMBL/GenBank/DDBJ whole genome shotgun (WGS) entry which is preliminary data.</text>
</comment>
<dbReference type="Pfam" id="PF06992">
    <property type="entry name" value="Phage_lambda_P"/>
    <property type="match status" value="1"/>
</dbReference>
<accession>A0A0A2YHW9</accession>
<proteinExistence type="predicted"/>
<gene>
    <name evidence="1" type="ORF">JP36_07545</name>
</gene>
<dbReference type="eggNOG" id="ENOG502ZB3U">
    <property type="taxonomic scope" value="Bacteria"/>
</dbReference>
<reference evidence="1 2" key="1">
    <citation type="submission" date="2014-08" db="EMBL/GenBank/DDBJ databases">
        <title>Chaperone-usher fimbriae in a diverse selection of Gallibacterium genomes.</title>
        <authorList>
            <person name="Kudirkiene E."/>
            <person name="Bager R.J."/>
            <person name="Johnson T.J."/>
            <person name="Bojesen A.M."/>
        </authorList>
    </citation>
    <scope>NUCLEOTIDE SEQUENCE [LARGE SCALE GENOMIC DNA]</scope>
    <source>
        <strain evidence="1 2">CCM5974</strain>
    </source>
</reference>
<protein>
    <recommendedName>
        <fullName evidence="3">Replication protein P</fullName>
    </recommendedName>
</protein>
<name>A0A0A2YHW9_9PAST</name>
<evidence type="ECO:0000313" key="2">
    <source>
        <dbReference type="Proteomes" id="UP000030539"/>
    </source>
</evidence>
<organism evidence="1 2">
    <name type="scientific">Gallibacterium genomosp. 1</name>
    <dbReference type="NCBI Taxonomy" id="155515"/>
    <lineage>
        <taxon>Bacteria</taxon>
        <taxon>Pseudomonadati</taxon>
        <taxon>Pseudomonadota</taxon>
        <taxon>Gammaproteobacteria</taxon>
        <taxon>Pasteurellales</taxon>
        <taxon>Pasteurellaceae</taxon>
        <taxon>Gallibacterium</taxon>
    </lineage>
</organism>
<dbReference type="GO" id="GO:0006270">
    <property type="term" value="P:DNA replication initiation"/>
    <property type="evidence" value="ECO:0007669"/>
    <property type="project" value="InterPro"/>
</dbReference>
<evidence type="ECO:0008006" key="3">
    <source>
        <dbReference type="Google" id="ProtNLM"/>
    </source>
</evidence>
<dbReference type="STRING" id="155515.JP36_07545"/>
<dbReference type="InterPro" id="IPR009731">
    <property type="entry name" value="P-like"/>
</dbReference>